<feature type="compositionally biased region" description="Acidic residues" evidence="12">
    <location>
        <begin position="513"/>
        <end position="524"/>
    </location>
</feature>
<comment type="subcellular location">
    <subcellularLocation>
        <location evidence="1 10 11">Nucleus</location>
    </subcellularLocation>
</comment>
<feature type="non-terminal residue" evidence="14">
    <location>
        <position position="1"/>
    </location>
</feature>
<feature type="region of interest" description="Disordered" evidence="12">
    <location>
        <begin position="1"/>
        <end position="93"/>
    </location>
</feature>
<dbReference type="InterPro" id="IPR019148">
    <property type="entry name" value="Nuclear_protein_DGCR14_ESS-2"/>
</dbReference>
<reference evidence="15" key="1">
    <citation type="journal article" date="2019" name="IScience">
        <title>Narwhal Genome Reveals Long-Term Low Genetic Diversity despite Current Large Abundance Size.</title>
        <authorList>
            <person name="Westbury M.V."/>
            <person name="Petersen B."/>
            <person name="Garde E."/>
            <person name="Heide-Jorgensen M.P."/>
            <person name="Lorenzen E.D."/>
        </authorList>
    </citation>
    <scope>NUCLEOTIDE SEQUENCE [LARGE SCALE GENOMIC DNA]</scope>
</reference>
<organism evidence="14 15">
    <name type="scientific">Monodon monoceros</name>
    <name type="common">Narwhal</name>
    <name type="synonym">Ceratodon monodon</name>
    <dbReference type="NCBI Taxonomy" id="40151"/>
    <lineage>
        <taxon>Eukaryota</taxon>
        <taxon>Metazoa</taxon>
        <taxon>Chordata</taxon>
        <taxon>Craniata</taxon>
        <taxon>Vertebrata</taxon>
        <taxon>Euteleostomi</taxon>
        <taxon>Mammalia</taxon>
        <taxon>Eutheria</taxon>
        <taxon>Laurasiatheria</taxon>
        <taxon>Artiodactyla</taxon>
        <taxon>Whippomorpha</taxon>
        <taxon>Cetacea</taxon>
        <taxon>Odontoceti</taxon>
        <taxon>Monodontidae</taxon>
        <taxon>Monodon</taxon>
    </lineage>
</organism>
<dbReference type="GO" id="GO:0003677">
    <property type="term" value="F:DNA binding"/>
    <property type="evidence" value="ECO:0007669"/>
    <property type="project" value="UniProtKB-UniRule"/>
</dbReference>
<feature type="DNA-binding region" description="Homeobox" evidence="10">
    <location>
        <begin position="301"/>
        <end position="360"/>
    </location>
</feature>
<sequence>LFALKSPVSATGKDIGSRDGTRRSTSLSTDGAAQSSTDGLPGHLQPSHLFPVVDSSPRRGQGTSPGRGGYRTRAPRSWARRRPRAQGLPWSGRPRALAHAAGLDRGLAGTGGGPARLCQPCESGAWTCSAGLPATAPARLRRRRGLARSWPRGGINPRGRGARLGDYGAPPRRIYSRGDGAGGREEWRRRGARRAAGHILSGLPESSPPARVARPPPPAGRQSPAEPRQPEAPEAVPCACCCCCCGPRAAPRGSPEPAAGLGARLPWPLRLGPAAPLPLATPTGGSGAPPGAGGPGPQRRTRRHRTIFSEEQLQALEALFVQNQYPDVGTRERLAGRIRLREERVEVWFKNRRAKWRHQKRTSAQEAPEGELLTAAELLLGSTPGAAVRAVLVPAASGTRRKRAAGEAGALTSRQRVLDEEEYIEGLQTVIQRDFFPDVEKLQAQKEYLEAEENGDLERMRQIAIKFGSALGKMSREPPPPYVTPATFETPEVHTGTGVVGSKAPGRGHSLEDGDGEATEEEEREPLPSLDVFLSRYTSEDNASFQEIMEVAKEKSRARHAWLYQAEEEFEKRQKDNLALPSAECQAVESGQAGVETWKYKAKNSLMYYPEGVPDEEQLFKKPRQVVHKNTRFLRDPFSQALSRSQLQQAAALNAQHKQGKVGPDGKELIPQESPRVGGFGFIATPSPAPGVNESPLMTWGEVENTPLRVEGSETPYVDRTPGPAFKILEPGRRERLGLKMANEAAAKNRAKKQEALRRATENLASLTPKGLSPAMSPALQRLVSRTASKYTDRALRASYTPSPARSTHLKTPAGGPQTPTSTPAPGSATHTPLSQDPACITDNLLQLPARRKASDFF</sequence>
<keyword evidence="6 10" id="KW-0539">Nucleus</keyword>
<feature type="domain" description="Homeobox" evidence="13">
    <location>
        <begin position="299"/>
        <end position="359"/>
    </location>
</feature>
<evidence type="ECO:0000256" key="1">
    <source>
        <dbReference type="ARBA" id="ARBA00004123"/>
    </source>
</evidence>
<evidence type="ECO:0000256" key="3">
    <source>
        <dbReference type="ARBA" id="ARBA00009072"/>
    </source>
</evidence>
<dbReference type="InterPro" id="IPR001356">
    <property type="entry name" value="HD"/>
</dbReference>
<comment type="caution">
    <text evidence="14">The sequence shown here is derived from an EMBL/GenBank/DDBJ whole genome shotgun (WGS) entry which is preliminary data.</text>
</comment>
<comment type="similarity">
    <text evidence="3">Belongs to the ESS2 family.</text>
</comment>
<comment type="function">
    <text evidence="7">May have a role in development. May regulate its own transcription. May bind the bicoid consensus sequence TAATCC.</text>
</comment>
<dbReference type="FunFam" id="1.10.10.60:FF:000223">
    <property type="entry name" value="Goosecoid homeobox 2"/>
    <property type="match status" value="1"/>
</dbReference>
<evidence type="ECO:0000256" key="5">
    <source>
        <dbReference type="ARBA" id="ARBA00023155"/>
    </source>
</evidence>
<dbReference type="PROSITE" id="PS50071">
    <property type="entry name" value="HOMEOBOX_2"/>
    <property type="match status" value="1"/>
</dbReference>
<dbReference type="SUPFAM" id="SSF46689">
    <property type="entry name" value="Homeodomain-like"/>
    <property type="match status" value="1"/>
</dbReference>
<accession>A0A4U1F7F9</accession>
<dbReference type="Pfam" id="PF00046">
    <property type="entry name" value="Homeodomain"/>
    <property type="match status" value="1"/>
</dbReference>
<evidence type="ECO:0000259" key="13">
    <source>
        <dbReference type="PROSITE" id="PS50071"/>
    </source>
</evidence>
<gene>
    <name evidence="14" type="ORF">EI555_011723</name>
</gene>
<keyword evidence="4 10" id="KW-0238">DNA-binding</keyword>
<dbReference type="InterPro" id="IPR009057">
    <property type="entry name" value="Homeodomain-like_sf"/>
</dbReference>
<protein>
    <recommendedName>
        <fullName evidence="8">Homeobox protein goosecoid-2</fullName>
    </recommendedName>
    <alternativeName>
        <fullName evidence="9">Homeobox protein goosecoid-like</fullName>
    </alternativeName>
</protein>
<feature type="compositionally biased region" description="Low complexity" evidence="12">
    <location>
        <begin position="812"/>
        <end position="833"/>
    </location>
</feature>
<evidence type="ECO:0000313" key="14">
    <source>
        <dbReference type="EMBL" id="TKC45429.1"/>
    </source>
</evidence>
<feature type="region of interest" description="Disordered" evidence="12">
    <location>
        <begin position="149"/>
        <end position="233"/>
    </location>
</feature>
<evidence type="ECO:0000256" key="12">
    <source>
        <dbReference type="SAM" id="MobiDB-lite"/>
    </source>
</evidence>
<evidence type="ECO:0000256" key="7">
    <source>
        <dbReference type="ARBA" id="ARBA00058160"/>
    </source>
</evidence>
<dbReference type="GO" id="GO:0071013">
    <property type="term" value="C:catalytic step 2 spliceosome"/>
    <property type="evidence" value="ECO:0007669"/>
    <property type="project" value="TreeGrafter"/>
</dbReference>
<dbReference type="Pfam" id="PF09751">
    <property type="entry name" value="Es2"/>
    <property type="match status" value="1"/>
</dbReference>
<dbReference type="GO" id="GO:0000981">
    <property type="term" value="F:DNA-binding transcription factor activity, RNA polymerase II-specific"/>
    <property type="evidence" value="ECO:0007669"/>
    <property type="project" value="InterPro"/>
</dbReference>
<feature type="region of interest" description="Disordered" evidence="12">
    <location>
        <begin position="273"/>
        <end position="302"/>
    </location>
</feature>
<dbReference type="Proteomes" id="UP000308365">
    <property type="component" value="Unassembled WGS sequence"/>
</dbReference>
<evidence type="ECO:0000256" key="11">
    <source>
        <dbReference type="RuleBase" id="RU000682"/>
    </source>
</evidence>
<evidence type="ECO:0000256" key="4">
    <source>
        <dbReference type="ARBA" id="ARBA00023125"/>
    </source>
</evidence>
<feature type="compositionally biased region" description="Low complexity" evidence="12">
    <location>
        <begin position="273"/>
        <end position="283"/>
    </location>
</feature>
<dbReference type="Gene3D" id="1.10.10.60">
    <property type="entry name" value="Homeodomain-like"/>
    <property type="match status" value="1"/>
</dbReference>
<feature type="compositionally biased region" description="Gly residues" evidence="12">
    <location>
        <begin position="284"/>
        <end position="296"/>
    </location>
</feature>
<comment type="similarity">
    <text evidence="2">Belongs to the paired homeobox family. Bicoid subfamily.</text>
</comment>
<dbReference type="EMBL" id="RWIC01000329">
    <property type="protein sequence ID" value="TKC45429.1"/>
    <property type="molecule type" value="Genomic_DNA"/>
</dbReference>
<evidence type="ECO:0000256" key="9">
    <source>
        <dbReference type="ARBA" id="ARBA00078927"/>
    </source>
</evidence>
<feature type="compositionally biased region" description="Polar residues" evidence="12">
    <location>
        <begin position="23"/>
        <end position="38"/>
    </location>
</feature>
<evidence type="ECO:0000256" key="6">
    <source>
        <dbReference type="ARBA" id="ARBA00023242"/>
    </source>
</evidence>
<evidence type="ECO:0000313" key="15">
    <source>
        <dbReference type="Proteomes" id="UP000308365"/>
    </source>
</evidence>
<feature type="compositionally biased region" description="Low complexity" evidence="12">
    <location>
        <begin position="220"/>
        <end position="233"/>
    </location>
</feature>
<dbReference type="SMART" id="SM00389">
    <property type="entry name" value="HOX"/>
    <property type="match status" value="1"/>
</dbReference>
<proteinExistence type="inferred from homology"/>
<name>A0A4U1F7F9_MONMO</name>
<evidence type="ECO:0000256" key="8">
    <source>
        <dbReference type="ARBA" id="ARBA00074027"/>
    </source>
</evidence>
<dbReference type="PROSITE" id="PS00027">
    <property type="entry name" value="HOMEOBOX_1"/>
    <property type="match status" value="1"/>
</dbReference>
<dbReference type="PANTHER" id="PTHR12940:SF0">
    <property type="entry name" value="SPLICING FACTOR ESS-2 HOMOLOG"/>
    <property type="match status" value="1"/>
</dbReference>
<dbReference type="AlphaFoldDB" id="A0A4U1F7F9"/>
<dbReference type="PANTHER" id="PTHR12940">
    <property type="entry name" value="ES-2 PROTEIN - RELATED"/>
    <property type="match status" value="1"/>
</dbReference>
<dbReference type="InterPro" id="IPR017970">
    <property type="entry name" value="Homeobox_CS"/>
</dbReference>
<evidence type="ECO:0000256" key="10">
    <source>
        <dbReference type="PROSITE-ProRule" id="PRU00108"/>
    </source>
</evidence>
<keyword evidence="5 10" id="KW-0371">Homeobox</keyword>
<feature type="region of interest" description="Disordered" evidence="12">
    <location>
        <begin position="486"/>
        <end position="527"/>
    </location>
</feature>
<feature type="region of interest" description="Disordered" evidence="12">
    <location>
        <begin position="794"/>
        <end position="841"/>
    </location>
</feature>
<evidence type="ECO:0000256" key="2">
    <source>
        <dbReference type="ARBA" id="ARBA00006503"/>
    </source>
</evidence>
<dbReference type="CDD" id="cd00086">
    <property type="entry name" value="homeodomain"/>
    <property type="match status" value="1"/>
</dbReference>